<dbReference type="Proteomes" id="UP000505077">
    <property type="component" value="Unassembled WGS sequence"/>
</dbReference>
<proteinExistence type="predicted"/>
<feature type="chain" id="PRO_5027013366" evidence="2">
    <location>
        <begin position="23"/>
        <end position="192"/>
    </location>
</feature>
<sequence>MRFRHFWPVVLILLVPVHVASSAVRVSGNPLVVVDMERVQRETKAGKAATAHLEAVRQRLQQGMDEFQKSVKNESEPRRAEMVTNAKLQLEQHLKLYKTAAWGLVNTDILRETGTWQKARPGTLVIARQILLAADEMLDITPDIITAMDAADVPTFAELPVVNIAPAVCAPGKKPAAKQPPPKKGQAMPDVR</sequence>
<gene>
    <name evidence="3" type="primary">skp</name>
    <name evidence="3" type="ORF">ZNDK_0724</name>
</gene>
<dbReference type="GO" id="GO:0051082">
    <property type="term" value="F:unfolded protein binding"/>
    <property type="evidence" value="ECO:0007669"/>
    <property type="project" value="InterPro"/>
</dbReference>
<reference evidence="3 4" key="1">
    <citation type="journal article" date="2020" name="ISME J.">
        <title>Parallel Reductive Genome Evolution in Desulfovibrio Ectosymbionts Independently Acquired by Trichonympha Protists in the Termite Gut.</title>
        <authorList>
            <person name="Takeuchi M."/>
            <person name="Kuwahara H."/>
            <person name="Murakami T."/>
            <person name="Takahashi K."/>
            <person name="Kajitani R."/>
            <person name="Toyoda A."/>
            <person name="Itoh T."/>
            <person name="Ohkuma M."/>
            <person name="Hongoh Y."/>
        </authorList>
    </citation>
    <scope>NUCLEOTIDE SEQUENCE [LARGE SCALE GENOMIC DNA]</scope>
    <source>
        <strain evidence="3">ZnDsv-02</strain>
    </source>
</reference>
<organism evidence="3 4">
    <name type="scientific">Candidatus Desulfovibrio kirbyi</name>
    <dbReference type="NCBI Taxonomy" id="2696086"/>
    <lineage>
        <taxon>Bacteria</taxon>
        <taxon>Pseudomonadati</taxon>
        <taxon>Thermodesulfobacteriota</taxon>
        <taxon>Desulfovibrionia</taxon>
        <taxon>Desulfovibrionales</taxon>
        <taxon>Desulfovibrionaceae</taxon>
        <taxon>Desulfovibrio</taxon>
    </lineage>
</organism>
<dbReference type="SMART" id="SM00935">
    <property type="entry name" value="OmpH"/>
    <property type="match status" value="1"/>
</dbReference>
<comment type="caution">
    <text evidence="3">The sequence shown here is derived from an EMBL/GenBank/DDBJ whole genome shotgun (WGS) entry which is preliminary data.</text>
</comment>
<dbReference type="AlphaFoldDB" id="A0A6L2R603"/>
<dbReference type="InterPro" id="IPR024930">
    <property type="entry name" value="Skp_dom_sf"/>
</dbReference>
<dbReference type="SUPFAM" id="SSF111384">
    <property type="entry name" value="OmpH-like"/>
    <property type="match status" value="1"/>
</dbReference>
<keyword evidence="2" id="KW-0732">Signal</keyword>
<dbReference type="InterPro" id="IPR005632">
    <property type="entry name" value="Chaperone_Skp"/>
</dbReference>
<evidence type="ECO:0000313" key="3">
    <source>
        <dbReference type="EMBL" id="GFH62953.1"/>
    </source>
</evidence>
<accession>A0A6L2R603</accession>
<feature type="region of interest" description="Disordered" evidence="1">
    <location>
        <begin position="171"/>
        <end position="192"/>
    </location>
</feature>
<evidence type="ECO:0000313" key="4">
    <source>
        <dbReference type="Proteomes" id="UP000505077"/>
    </source>
</evidence>
<evidence type="ECO:0000256" key="1">
    <source>
        <dbReference type="SAM" id="MobiDB-lite"/>
    </source>
</evidence>
<evidence type="ECO:0000256" key="2">
    <source>
        <dbReference type="SAM" id="SignalP"/>
    </source>
</evidence>
<feature type="signal peptide" evidence="2">
    <location>
        <begin position="1"/>
        <end position="22"/>
    </location>
</feature>
<dbReference type="EMBL" id="BLLL01000007">
    <property type="protein sequence ID" value="GFH62953.1"/>
    <property type="molecule type" value="Genomic_DNA"/>
</dbReference>
<dbReference type="Gene3D" id="3.30.910.20">
    <property type="entry name" value="Skp domain"/>
    <property type="match status" value="1"/>
</dbReference>
<protein>
    <submittedName>
        <fullName evidence="3">Outer membrane chaperone Skp</fullName>
    </submittedName>
</protein>
<name>A0A6L2R603_9BACT</name>